<dbReference type="OrthoDB" id="10331296at2759"/>
<evidence type="ECO:0000256" key="6">
    <source>
        <dbReference type="ARBA" id="ARBA00022989"/>
    </source>
</evidence>
<keyword evidence="8" id="KW-0472">Membrane</keyword>
<sequence>MRESQEPASVPAPRPKFIPGPDVTNSIVATADEFLEKSRPRAFDRPSWMDDEDVQEKVRHARRLDRGFINESIVKIVFQESMKGMFNPYEMVNIFLVPCIRECVVSSLSVASVAGAISWVSSRNIRRSNLIFLTSAMFVSFPSYFACKRRLGQLEVLRSAADLARAKEQALALQQQQGNVTSSSR</sequence>
<dbReference type="GO" id="GO:0005743">
    <property type="term" value="C:mitochondrial inner membrane"/>
    <property type="evidence" value="ECO:0007669"/>
    <property type="project" value="UniProtKB-SubCell"/>
</dbReference>
<reference evidence="10 11" key="1">
    <citation type="journal article" date="2016" name="Proc. Natl. Acad. Sci. U.S.A.">
        <title>Comparative genomics of biotechnologically important yeasts.</title>
        <authorList>
            <person name="Riley R."/>
            <person name="Haridas S."/>
            <person name="Wolfe K.H."/>
            <person name="Lopes M.R."/>
            <person name="Hittinger C.T."/>
            <person name="Goeker M."/>
            <person name="Salamov A.A."/>
            <person name="Wisecaver J.H."/>
            <person name="Long T.M."/>
            <person name="Calvey C.H."/>
            <person name="Aerts A.L."/>
            <person name="Barry K.W."/>
            <person name="Choi C."/>
            <person name="Clum A."/>
            <person name="Coughlan A.Y."/>
            <person name="Deshpande S."/>
            <person name="Douglass A.P."/>
            <person name="Hanson S.J."/>
            <person name="Klenk H.-P."/>
            <person name="LaButti K.M."/>
            <person name="Lapidus A."/>
            <person name="Lindquist E.A."/>
            <person name="Lipzen A.M."/>
            <person name="Meier-Kolthoff J.P."/>
            <person name="Ohm R.A."/>
            <person name="Otillar R.P."/>
            <person name="Pangilinan J.L."/>
            <person name="Peng Y."/>
            <person name="Rokas A."/>
            <person name="Rosa C.A."/>
            <person name="Scheuner C."/>
            <person name="Sibirny A.A."/>
            <person name="Slot J.C."/>
            <person name="Stielow J.B."/>
            <person name="Sun H."/>
            <person name="Kurtzman C.P."/>
            <person name="Blackwell M."/>
            <person name="Grigoriev I.V."/>
            <person name="Jeffries T.W."/>
        </authorList>
    </citation>
    <scope>NUCLEOTIDE SEQUENCE [LARGE SCALE GENOMIC DNA]</scope>
    <source>
        <strain evidence="10 11">NRRL Y-11557</strain>
    </source>
</reference>
<comment type="subcellular location">
    <subcellularLocation>
        <location evidence="1">Mitochondrion inner membrane</location>
    </subcellularLocation>
</comment>
<keyword evidence="4" id="KW-0812">Transmembrane</keyword>
<keyword evidence="7" id="KW-0496">Mitochondrion</keyword>
<proteinExistence type="inferred from homology"/>
<evidence type="ECO:0000256" key="5">
    <source>
        <dbReference type="ARBA" id="ARBA00022792"/>
    </source>
</evidence>
<accession>A0A1E3Q6A7</accession>
<keyword evidence="11" id="KW-1185">Reference proteome</keyword>
<evidence type="ECO:0000256" key="2">
    <source>
        <dbReference type="ARBA" id="ARBA00009575"/>
    </source>
</evidence>
<dbReference type="Pfam" id="PF12597">
    <property type="entry name" value="Cox20"/>
    <property type="match status" value="1"/>
</dbReference>
<keyword evidence="5" id="KW-0999">Mitochondrion inner membrane</keyword>
<organism evidence="10 11">
    <name type="scientific">Lipomyces starkeyi NRRL Y-11557</name>
    <dbReference type="NCBI Taxonomy" id="675824"/>
    <lineage>
        <taxon>Eukaryota</taxon>
        <taxon>Fungi</taxon>
        <taxon>Dikarya</taxon>
        <taxon>Ascomycota</taxon>
        <taxon>Saccharomycotina</taxon>
        <taxon>Lipomycetes</taxon>
        <taxon>Lipomycetales</taxon>
        <taxon>Lipomycetaceae</taxon>
        <taxon>Lipomyces</taxon>
    </lineage>
</organism>
<dbReference type="EMBL" id="KV454294">
    <property type="protein sequence ID" value="ODQ73118.1"/>
    <property type="molecule type" value="Genomic_DNA"/>
</dbReference>
<dbReference type="GO" id="GO:0033617">
    <property type="term" value="P:mitochondrial respiratory chain complex IV assembly"/>
    <property type="evidence" value="ECO:0007669"/>
    <property type="project" value="InterPro"/>
</dbReference>
<evidence type="ECO:0000256" key="3">
    <source>
        <dbReference type="ARBA" id="ARBA00017689"/>
    </source>
</evidence>
<dbReference type="Proteomes" id="UP000094385">
    <property type="component" value="Unassembled WGS sequence"/>
</dbReference>
<name>A0A1E3Q6A7_LIPST</name>
<evidence type="ECO:0000313" key="11">
    <source>
        <dbReference type="Proteomes" id="UP000094385"/>
    </source>
</evidence>
<dbReference type="InterPro" id="IPR022533">
    <property type="entry name" value="Cox20"/>
</dbReference>
<dbReference type="AlphaFoldDB" id="A0A1E3Q6A7"/>
<gene>
    <name evidence="10" type="ORF">LIPSTDRAFT_104742</name>
</gene>
<feature type="region of interest" description="Disordered" evidence="9">
    <location>
        <begin position="1"/>
        <end position="22"/>
    </location>
</feature>
<protein>
    <recommendedName>
        <fullName evidence="3">Cytochrome c oxidase assembly protein COX20, mitochondrial</fullName>
    </recommendedName>
</protein>
<evidence type="ECO:0000256" key="1">
    <source>
        <dbReference type="ARBA" id="ARBA00004273"/>
    </source>
</evidence>
<evidence type="ECO:0000256" key="8">
    <source>
        <dbReference type="ARBA" id="ARBA00023136"/>
    </source>
</evidence>
<keyword evidence="6" id="KW-1133">Transmembrane helix</keyword>
<evidence type="ECO:0000256" key="4">
    <source>
        <dbReference type="ARBA" id="ARBA00022692"/>
    </source>
</evidence>
<evidence type="ECO:0000313" key="10">
    <source>
        <dbReference type="EMBL" id="ODQ73118.1"/>
    </source>
</evidence>
<comment type="similarity">
    <text evidence="2">Belongs to the COX20 family.</text>
</comment>
<evidence type="ECO:0000256" key="9">
    <source>
        <dbReference type="SAM" id="MobiDB-lite"/>
    </source>
</evidence>
<evidence type="ECO:0000256" key="7">
    <source>
        <dbReference type="ARBA" id="ARBA00023128"/>
    </source>
</evidence>